<evidence type="ECO:0000313" key="1">
    <source>
        <dbReference type="EMBL" id="SCB70354.1"/>
    </source>
</evidence>
<accession>A0A1C4FLR6</accession>
<reference evidence="1 2" key="1">
    <citation type="submission" date="2016-08" db="EMBL/GenBank/DDBJ databases">
        <authorList>
            <person name="Seilhamer J.J."/>
        </authorList>
    </citation>
    <scope>NUCLEOTIDE SEQUENCE [LARGE SCALE GENOMIC DNA]</scope>
    <source>
        <strain evidence="1 2">SDA_GO95</strain>
    </source>
</reference>
<sequence>MSKIIYKGGSEEEK</sequence>
<dbReference type="Proteomes" id="UP000195696">
    <property type="component" value="Unassembled WGS sequence"/>
</dbReference>
<gene>
    <name evidence="1" type="ORF">BWGO95_04524</name>
</gene>
<evidence type="ECO:0000313" key="2">
    <source>
        <dbReference type="Proteomes" id="UP000195696"/>
    </source>
</evidence>
<dbReference type="EMBL" id="FMAK01000052">
    <property type="protein sequence ID" value="SCB70354.1"/>
    <property type="molecule type" value="Genomic_DNA"/>
</dbReference>
<organism evidence="1 2">
    <name type="scientific">Bacillus mycoides</name>
    <dbReference type="NCBI Taxonomy" id="1405"/>
    <lineage>
        <taxon>Bacteria</taxon>
        <taxon>Bacillati</taxon>
        <taxon>Bacillota</taxon>
        <taxon>Bacilli</taxon>
        <taxon>Bacillales</taxon>
        <taxon>Bacillaceae</taxon>
        <taxon>Bacillus</taxon>
        <taxon>Bacillus cereus group</taxon>
    </lineage>
</organism>
<protein>
    <submittedName>
        <fullName evidence="1">Uncharacterized protein</fullName>
    </submittedName>
</protein>
<proteinExistence type="predicted"/>
<name>A0A1C4FLR6_BACMY</name>